<organism evidence="2 3">
    <name type="scientific">Neorhizobium alkalisoli</name>
    <dbReference type="NCBI Taxonomy" id="528178"/>
    <lineage>
        <taxon>Bacteria</taxon>
        <taxon>Pseudomonadati</taxon>
        <taxon>Pseudomonadota</taxon>
        <taxon>Alphaproteobacteria</taxon>
        <taxon>Hyphomicrobiales</taxon>
        <taxon>Rhizobiaceae</taxon>
        <taxon>Rhizobium/Agrobacterium group</taxon>
        <taxon>Neorhizobium</taxon>
    </lineage>
</organism>
<sequence>MRPRFDIGDCRDSLLTLRLVDGFVIESGVDERLIALIGIRVAHIDGCESSIDFHVQKARMLGKAEPWLSMTSQWRRASIYNPVERAVLEFTELLMQTANGIPDQAYDAIRDFFTPKDIARLMVAVSAARMWDQLALLARSDPRSRNTDMAAARPQY</sequence>
<dbReference type="OrthoDB" id="657225at2"/>
<evidence type="ECO:0000313" key="3">
    <source>
        <dbReference type="Proteomes" id="UP000320653"/>
    </source>
</evidence>
<dbReference type="RefSeq" id="WP_145643578.1">
    <property type="nucleotide sequence ID" value="NZ_VIWP01000018.1"/>
</dbReference>
<dbReference type="AlphaFoldDB" id="A0A561Q0K7"/>
<dbReference type="InterPro" id="IPR029032">
    <property type="entry name" value="AhpD-like"/>
</dbReference>
<keyword evidence="2" id="KW-0560">Oxidoreductase</keyword>
<dbReference type="InterPro" id="IPR003779">
    <property type="entry name" value="CMD-like"/>
</dbReference>
<keyword evidence="3" id="KW-1185">Reference proteome</keyword>
<feature type="domain" description="Carboxymuconolactone decarboxylase-like" evidence="1">
    <location>
        <begin position="24"/>
        <end position="92"/>
    </location>
</feature>
<gene>
    <name evidence="2" type="ORF">FHW37_11845</name>
</gene>
<dbReference type="Proteomes" id="UP000320653">
    <property type="component" value="Unassembled WGS sequence"/>
</dbReference>
<dbReference type="SUPFAM" id="SSF69118">
    <property type="entry name" value="AhpD-like"/>
    <property type="match status" value="1"/>
</dbReference>
<protein>
    <submittedName>
        <fullName evidence="2">AhpD family alkylhydroperoxidase</fullName>
    </submittedName>
</protein>
<dbReference type="Gene3D" id="1.20.1290.10">
    <property type="entry name" value="AhpD-like"/>
    <property type="match status" value="1"/>
</dbReference>
<evidence type="ECO:0000313" key="2">
    <source>
        <dbReference type="EMBL" id="TWF43893.1"/>
    </source>
</evidence>
<dbReference type="GO" id="GO:0051920">
    <property type="term" value="F:peroxiredoxin activity"/>
    <property type="evidence" value="ECO:0007669"/>
    <property type="project" value="InterPro"/>
</dbReference>
<dbReference type="PANTHER" id="PTHR34846:SF10">
    <property type="entry name" value="CYTOPLASMIC PROTEIN"/>
    <property type="match status" value="1"/>
</dbReference>
<accession>A0A561Q0K7</accession>
<dbReference type="EMBL" id="VIWP01000018">
    <property type="protein sequence ID" value="TWF43893.1"/>
    <property type="molecule type" value="Genomic_DNA"/>
</dbReference>
<evidence type="ECO:0000259" key="1">
    <source>
        <dbReference type="Pfam" id="PF02627"/>
    </source>
</evidence>
<reference evidence="2 3" key="1">
    <citation type="submission" date="2019-06" db="EMBL/GenBank/DDBJ databases">
        <title>Sorghum-associated microbial communities from plants grown in Nebraska, USA.</title>
        <authorList>
            <person name="Schachtman D."/>
        </authorList>
    </citation>
    <scope>NUCLEOTIDE SEQUENCE [LARGE SCALE GENOMIC DNA]</scope>
    <source>
        <strain evidence="2 3">1225</strain>
    </source>
</reference>
<keyword evidence="2" id="KW-0575">Peroxidase</keyword>
<comment type="caution">
    <text evidence="2">The sequence shown here is derived from an EMBL/GenBank/DDBJ whole genome shotgun (WGS) entry which is preliminary data.</text>
</comment>
<dbReference type="Pfam" id="PF02627">
    <property type="entry name" value="CMD"/>
    <property type="match status" value="1"/>
</dbReference>
<name>A0A561Q0K7_9HYPH</name>
<dbReference type="PANTHER" id="PTHR34846">
    <property type="entry name" value="4-CARBOXYMUCONOLACTONE DECARBOXYLASE FAMILY PROTEIN (AFU_ORTHOLOGUE AFUA_6G11590)"/>
    <property type="match status" value="1"/>
</dbReference>
<proteinExistence type="predicted"/>